<keyword evidence="2" id="KW-0238">DNA-binding</keyword>
<dbReference type="SUPFAM" id="SSF46785">
    <property type="entry name" value="Winged helix' DNA-binding domain"/>
    <property type="match status" value="1"/>
</dbReference>
<dbReference type="GO" id="GO:0006355">
    <property type="term" value="P:regulation of DNA-templated transcription"/>
    <property type="evidence" value="ECO:0007669"/>
    <property type="project" value="InterPro"/>
</dbReference>
<dbReference type="AlphaFoldDB" id="A0A811T7P3"/>
<dbReference type="Gene3D" id="1.10.10.10">
    <property type="entry name" value="Winged helix-like DNA-binding domain superfamily/Winged helix DNA-binding domain"/>
    <property type="match status" value="1"/>
</dbReference>
<evidence type="ECO:0000313" key="3">
    <source>
        <dbReference type="Proteomes" id="UP000610373"/>
    </source>
</evidence>
<name>A0A811T7P3_9EURY</name>
<dbReference type="EMBL" id="CAJHIO010000007">
    <property type="protein sequence ID" value="CAD6491662.1"/>
    <property type="molecule type" value="Genomic_DNA"/>
</dbReference>
<proteinExistence type="predicted"/>
<organism evidence="2 3">
    <name type="scientific">Candidatus Argoarchaeum ethanivorans</name>
    <dbReference type="NCBI Taxonomy" id="2608793"/>
    <lineage>
        <taxon>Archaea</taxon>
        <taxon>Methanobacteriati</taxon>
        <taxon>Methanobacteriota</taxon>
        <taxon>Stenosarchaea group</taxon>
        <taxon>Methanomicrobia</taxon>
        <taxon>Methanosarcinales</taxon>
        <taxon>Methanosarcinales incertae sedis</taxon>
        <taxon>GOM Arc I cluster</taxon>
        <taxon>Candidatus Argoarchaeum</taxon>
    </lineage>
</organism>
<protein>
    <submittedName>
        <fullName evidence="2">Winged helix-turn-helix transcription repressor,HrcA DNA-binding</fullName>
    </submittedName>
</protein>
<dbReference type="Proteomes" id="UP000610373">
    <property type="component" value="Unassembled WGS sequence"/>
</dbReference>
<dbReference type="GO" id="GO:0003677">
    <property type="term" value="F:DNA binding"/>
    <property type="evidence" value="ECO:0007669"/>
    <property type="project" value="UniProtKB-KW"/>
</dbReference>
<sequence length="176" mass="19749">MKLTHVQLKILQHLIRIYHIQNDVVRAEDIAEKINRNSGTVRNQMAILKSLHLVRSVAGSRGGYLPTEAAYQHLHTTNKKSNTKVYKNGKKVEDVGVEDILLNTTKPLCSIIRLSGNTHEFNIGDTITVYPILFKQILDATVIGRDDTRSSIITKLTNSGNRELTNNNLPTASLMY</sequence>
<feature type="domain" description="Winged helix-turn-helix transcription repressor HrcA DNA-binding" evidence="1">
    <location>
        <begin position="2"/>
        <end position="78"/>
    </location>
</feature>
<dbReference type="InterPro" id="IPR036390">
    <property type="entry name" value="WH_DNA-bd_sf"/>
</dbReference>
<dbReference type="InterPro" id="IPR005104">
    <property type="entry name" value="WHTH_HrcA_DNA-bd"/>
</dbReference>
<comment type="caution">
    <text evidence="2">The sequence shown here is derived from an EMBL/GenBank/DDBJ whole genome shotgun (WGS) entry which is preliminary data.</text>
</comment>
<gene>
    <name evidence="2" type="ORF">CHKLHMKO_00171</name>
</gene>
<reference evidence="2" key="1">
    <citation type="submission" date="2020-10" db="EMBL/GenBank/DDBJ databases">
        <authorList>
            <person name="Hahn C.J."/>
            <person name="Laso-Perez R."/>
            <person name="Vulcano F."/>
            <person name="Vaziourakis K.-M."/>
            <person name="Stokke R."/>
            <person name="Steen I.H."/>
            <person name="Teske A."/>
            <person name="Boetius A."/>
            <person name="Liebeke M."/>
            <person name="Amann R."/>
            <person name="Knittel K."/>
        </authorList>
    </citation>
    <scope>NUCLEOTIDE SEQUENCE</scope>
    <source>
        <strain evidence="2">Gfbio:e3339647-f889-4370-9287-4fb5cb688e4c:AG392O15_GoMArc1</strain>
    </source>
</reference>
<evidence type="ECO:0000259" key="1">
    <source>
        <dbReference type="Pfam" id="PF03444"/>
    </source>
</evidence>
<accession>A0A811T7P3</accession>
<evidence type="ECO:0000313" key="2">
    <source>
        <dbReference type="EMBL" id="CAD6491662.1"/>
    </source>
</evidence>
<dbReference type="Pfam" id="PF03444">
    <property type="entry name" value="WHD_HrcA"/>
    <property type="match status" value="1"/>
</dbReference>
<dbReference type="InterPro" id="IPR036388">
    <property type="entry name" value="WH-like_DNA-bd_sf"/>
</dbReference>